<dbReference type="InterPro" id="IPR036388">
    <property type="entry name" value="WH-like_DNA-bd_sf"/>
</dbReference>
<dbReference type="Pfam" id="PF00931">
    <property type="entry name" value="NB-ARC"/>
    <property type="match status" value="1"/>
</dbReference>
<dbReference type="Gene3D" id="3.80.10.10">
    <property type="entry name" value="Ribonuclease Inhibitor"/>
    <property type="match status" value="3"/>
</dbReference>
<dbReference type="InterPro" id="IPR027417">
    <property type="entry name" value="P-loop_NTPase"/>
</dbReference>
<evidence type="ECO:0000259" key="7">
    <source>
        <dbReference type="Pfam" id="PF00931"/>
    </source>
</evidence>
<evidence type="ECO:0008006" key="13">
    <source>
        <dbReference type="Google" id="ProtNLM"/>
    </source>
</evidence>
<dbReference type="EnsemblPlants" id="ONIVA12G12290.3">
    <property type="protein sequence ID" value="ONIVA12G12290.3"/>
    <property type="gene ID" value="ONIVA12G12290"/>
</dbReference>
<proteinExistence type="inferred from homology"/>
<dbReference type="SUPFAM" id="SSF52058">
    <property type="entry name" value="L domain-like"/>
    <property type="match status" value="1"/>
</dbReference>
<dbReference type="GO" id="GO:0005524">
    <property type="term" value="F:ATP binding"/>
    <property type="evidence" value="ECO:0007669"/>
    <property type="project" value="UniProtKB-KW"/>
</dbReference>
<feature type="domain" description="R13L1/DRL21-like LRR repeat region" evidence="10">
    <location>
        <begin position="802"/>
        <end position="917"/>
    </location>
</feature>
<evidence type="ECO:0000256" key="1">
    <source>
        <dbReference type="ARBA" id="ARBA00008894"/>
    </source>
</evidence>
<evidence type="ECO:0000259" key="8">
    <source>
        <dbReference type="Pfam" id="PF18052"/>
    </source>
</evidence>
<evidence type="ECO:0000256" key="4">
    <source>
        <dbReference type="ARBA" id="ARBA00022741"/>
    </source>
</evidence>
<dbReference type="SUPFAM" id="SSF52047">
    <property type="entry name" value="RNI-like"/>
    <property type="match status" value="1"/>
</dbReference>
<dbReference type="PANTHER" id="PTHR36766:SF70">
    <property type="entry name" value="DISEASE RESISTANCE PROTEIN RGA4"/>
    <property type="match status" value="1"/>
</dbReference>
<dbReference type="GO" id="GO:0006952">
    <property type="term" value="P:defense response"/>
    <property type="evidence" value="ECO:0007669"/>
    <property type="project" value="UniProtKB-KW"/>
</dbReference>
<evidence type="ECO:0000256" key="5">
    <source>
        <dbReference type="ARBA" id="ARBA00022821"/>
    </source>
</evidence>
<dbReference type="SUPFAM" id="SSF52540">
    <property type="entry name" value="P-loop containing nucleoside triphosphate hydrolases"/>
    <property type="match status" value="1"/>
</dbReference>
<dbReference type="InterPro" id="IPR032675">
    <property type="entry name" value="LRR_dom_sf"/>
</dbReference>
<dbReference type="Pfam" id="PF25019">
    <property type="entry name" value="LRR_R13L1-DRL21"/>
    <property type="match status" value="1"/>
</dbReference>
<dbReference type="GO" id="GO:0043531">
    <property type="term" value="F:ADP binding"/>
    <property type="evidence" value="ECO:0007669"/>
    <property type="project" value="InterPro"/>
</dbReference>
<dbReference type="InterPro" id="IPR041118">
    <property type="entry name" value="Rx_N"/>
</dbReference>
<dbReference type="Gene3D" id="3.40.50.300">
    <property type="entry name" value="P-loop containing nucleotide triphosphate hydrolases"/>
    <property type="match status" value="1"/>
</dbReference>
<name>A0A0E0JAC8_ORYNI</name>
<accession>A0A0E0JAC8</accession>
<dbReference type="HOGENOM" id="CLU_000837_8_4_1"/>
<dbReference type="InterPro" id="IPR042197">
    <property type="entry name" value="Apaf_helical"/>
</dbReference>
<feature type="domain" description="Disease resistance N-terminal" evidence="8">
    <location>
        <begin position="14"/>
        <end position="92"/>
    </location>
</feature>
<dbReference type="PRINTS" id="PR00364">
    <property type="entry name" value="DISEASERSIST"/>
</dbReference>
<keyword evidence="3" id="KW-0677">Repeat</keyword>
<dbReference type="PANTHER" id="PTHR36766">
    <property type="entry name" value="PLANT BROAD-SPECTRUM MILDEW RESISTANCE PROTEIN RPW8"/>
    <property type="match status" value="1"/>
</dbReference>
<dbReference type="GO" id="GO:0051707">
    <property type="term" value="P:response to other organism"/>
    <property type="evidence" value="ECO:0007669"/>
    <property type="project" value="UniProtKB-ARBA"/>
</dbReference>
<dbReference type="InterPro" id="IPR056789">
    <property type="entry name" value="LRR_R13L1-DRL21"/>
</dbReference>
<dbReference type="Gene3D" id="1.10.10.10">
    <property type="entry name" value="Winged helix-like DNA-binding domain superfamily/Winged helix DNA-binding domain"/>
    <property type="match status" value="1"/>
</dbReference>
<keyword evidence="12" id="KW-1185">Reference proteome</keyword>
<feature type="domain" description="NB-ARC" evidence="7">
    <location>
        <begin position="275"/>
        <end position="444"/>
    </location>
</feature>
<dbReference type="Pfam" id="PF18052">
    <property type="entry name" value="Rx_N"/>
    <property type="match status" value="1"/>
</dbReference>
<reference evidence="11" key="1">
    <citation type="submission" date="2015-04" db="UniProtKB">
        <authorList>
            <consortium name="EnsemblPlants"/>
        </authorList>
    </citation>
    <scope>IDENTIFICATION</scope>
    <source>
        <strain evidence="11">SL10</strain>
    </source>
</reference>
<dbReference type="Proteomes" id="UP000006591">
    <property type="component" value="Chromosome 12"/>
</dbReference>
<evidence type="ECO:0000256" key="3">
    <source>
        <dbReference type="ARBA" id="ARBA00022737"/>
    </source>
</evidence>
<organism evidence="11">
    <name type="scientific">Oryza nivara</name>
    <name type="common">Indian wild rice</name>
    <name type="synonym">Oryza sativa f. spontanea</name>
    <dbReference type="NCBI Taxonomy" id="4536"/>
    <lineage>
        <taxon>Eukaryota</taxon>
        <taxon>Viridiplantae</taxon>
        <taxon>Streptophyta</taxon>
        <taxon>Embryophyta</taxon>
        <taxon>Tracheophyta</taxon>
        <taxon>Spermatophyta</taxon>
        <taxon>Magnoliopsida</taxon>
        <taxon>Liliopsida</taxon>
        <taxon>Poales</taxon>
        <taxon>Poaceae</taxon>
        <taxon>BOP clade</taxon>
        <taxon>Oryzoideae</taxon>
        <taxon>Oryzeae</taxon>
        <taxon>Oryzinae</taxon>
        <taxon>Oryza</taxon>
    </lineage>
</organism>
<dbReference type="InterPro" id="IPR002182">
    <property type="entry name" value="NB-ARC"/>
</dbReference>
<keyword evidence="5" id="KW-0611">Plant defense</keyword>
<keyword evidence="2" id="KW-0433">Leucine-rich repeat</keyword>
<dbReference type="Gramene" id="ONIVA12G12290.3">
    <property type="protein sequence ID" value="ONIVA12G12290.3"/>
    <property type="gene ID" value="ONIVA12G12290"/>
</dbReference>
<evidence type="ECO:0000313" key="12">
    <source>
        <dbReference type="Proteomes" id="UP000006591"/>
    </source>
</evidence>
<keyword evidence="6" id="KW-0067">ATP-binding</keyword>
<sequence>MEIAIGAARWVVGKALGPVTDGVLEAWAASSQLGPNIRALKLELLYAQGMLTSAQGRDVRNPALAQLLLELRHLAYIADDVLDELDYFRIQDELEGTYETVDDAKEEHGLVRGLVLHARHTARAITGKLACSCAASESHVDEQEVDGKQGGFLSVAAHAVSKRLPCCSLPSVHDDASANMPANERCFLCGAWSSKAQQRKHAVHEAKLKFDRVEMSNKMTDIVEQLKPVCAKVATILGLVSLGYSNSAKPQGSDLEQRSKTTPEIIEPELYGREKQKQKVAEDIINEYCVHDLTVLPVVGPGGIGKTTFVQHIYDKVKSHFQVSVWICVSQNFNANKLAEEIVNKIPKSNNEGENESDQERIEKRIRSKQFLLVLDDVWTYHEDEWKALLSPFKKGGTKGNMVIVTTRIPKVAEMVELMSCSIKLKRLQDEDSMELFQACVGIKTWKDYPSDLKDVGTNIVKRLKGFPLAVKTVGRLLRNQLSLDRWTALLKSKEWELQVNEDDIMPALKLSYNYLPFHLQQCFSCCALFPEDYRFSRQELTNFWIGLGLLGAGDQNKIIEDIGLDCLNDLVDNGFFEREGNNYDSPYVIHDLLHELATNVSSYEFLRLNSSDVRSIQIPTSIRHMSVIIDNTHVKDRMTFENHKKDLSSLGKKLKAGNLHTIMLFGEWHGSFYKILGDILRDAKSLRVIFLSGASYNVEDLLPNFSKLLHLRYLRIKDSWMCGANLLPNCITRFYHLLVLDVQYHRGELGFLREMGNLLKLRHFLVHDDNIHSNICEVGKLIFLHELRKFEVKREMKGFDLEQIGQLLELRGSLSIYNLEKVEEIKEADDAKLACINHLDRLVLNWDNSRCNKDPIREGNVLERLKPHNNIRELHVVGHGGATCPNWLDGDFSIGNLQSLHIESVNWDKLPLPGKLYMTEGQEHQSCVTSHDFHNLKRLELVNIPKVKKWCGDGTINLLPHLQSLTISDCPELTKLPLSHSTSCQFQQSVICFPELREITVSNCPKLSSPPIPWTNSLCYVSIEGVDSGFELLNYNKDKQSKSSLNISGKDAPGSMFWNMLDFNNLTELQEMNITKCPPISLDHLKMLTCLKTLQITDSGSILLPVDCENYVQYNLPVEKLIIRSCGTRGRELTHVLSHLPKLSNLLIGKCQNVARLGVAEQRTITTPESSLSPSANKAAKTLTTIPQQQTGEAEEMETATADDGLLLLPPQIKVFEISECRELSLDSGGIHGLLSLQSLEIYDCPKLLCSSSSSYSPFPTSLQTLQLWNVEGMETLPSPLPNLTSLWINSCGNLRGGEVLCDLLAQGNLTSLYVHKTPNFFLGLEHSCSQVDKQEDVHRSWRLQELWTDDFARVLATPVCHLLSSSLTILDLRWNDEVECFTKEQEKALHILTSIEDLEFSRCKKLQSLPTGLSEIPNIKTLGIYGCLAISSLGNLPNSLQQLEISSCPAISSLGNLPNSLQQLEISSCPAISSLDGTTIRSLPKDRLPTTLRVRYCGNEELKRQCRKLQGTIPIVPCRSSSSNFF</sequence>
<reference evidence="11" key="2">
    <citation type="submission" date="2018-04" db="EMBL/GenBank/DDBJ databases">
        <title>OnivRS2 (Oryza nivara Reference Sequence Version 2).</title>
        <authorList>
            <person name="Zhang J."/>
            <person name="Kudrna D."/>
            <person name="Lee S."/>
            <person name="Talag J."/>
            <person name="Rajasekar S."/>
            <person name="Welchert J."/>
            <person name="Hsing Y.-I."/>
            <person name="Wing R.A."/>
        </authorList>
    </citation>
    <scope>NUCLEOTIDE SEQUENCE [LARGE SCALE GENOMIC DNA]</scope>
    <source>
        <strain evidence="11">SL10</strain>
    </source>
</reference>
<evidence type="ECO:0000259" key="9">
    <source>
        <dbReference type="Pfam" id="PF23559"/>
    </source>
</evidence>
<dbReference type="InterPro" id="IPR058922">
    <property type="entry name" value="WHD_DRP"/>
</dbReference>
<evidence type="ECO:0000256" key="2">
    <source>
        <dbReference type="ARBA" id="ARBA00022614"/>
    </source>
</evidence>
<evidence type="ECO:0000256" key="6">
    <source>
        <dbReference type="ARBA" id="ARBA00022840"/>
    </source>
</evidence>
<dbReference type="Pfam" id="PF23559">
    <property type="entry name" value="WHD_DRP"/>
    <property type="match status" value="1"/>
</dbReference>
<evidence type="ECO:0000259" key="10">
    <source>
        <dbReference type="Pfam" id="PF25019"/>
    </source>
</evidence>
<dbReference type="Gene3D" id="1.10.8.430">
    <property type="entry name" value="Helical domain of apoptotic protease-activating factors"/>
    <property type="match status" value="1"/>
</dbReference>
<protein>
    <recommendedName>
        <fullName evidence="13">AAA+ ATPase domain-containing protein</fullName>
    </recommendedName>
</protein>
<comment type="similarity">
    <text evidence="1">Belongs to the disease resistance NB-LRR family.</text>
</comment>
<evidence type="ECO:0000313" key="11">
    <source>
        <dbReference type="EnsemblPlants" id="ONIVA12G12290.3"/>
    </source>
</evidence>
<keyword evidence="4" id="KW-0547">Nucleotide-binding</keyword>
<feature type="domain" description="Disease resistance protein winged helix" evidence="9">
    <location>
        <begin position="529"/>
        <end position="598"/>
    </location>
</feature>